<name>A0ACC2RFB3_9FUNG</name>
<organism evidence="1 2">
    <name type="scientific">Entomophthora muscae</name>
    <dbReference type="NCBI Taxonomy" id="34485"/>
    <lineage>
        <taxon>Eukaryota</taxon>
        <taxon>Fungi</taxon>
        <taxon>Fungi incertae sedis</taxon>
        <taxon>Zoopagomycota</taxon>
        <taxon>Entomophthoromycotina</taxon>
        <taxon>Entomophthoromycetes</taxon>
        <taxon>Entomophthorales</taxon>
        <taxon>Entomophthoraceae</taxon>
        <taxon>Entomophthora</taxon>
    </lineage>
</organism>
<dbReference type="Proteomes" id="UP001165960">
    <property type="component" value="Unassembled WGS sequence"/>
</dbReference>
<gene>
    <name evidence="1" type="ORF">DSO57_1031871</name>
</gene>
<sequence>MDLMIITKCQLNNNTIPPLIAYDPKNHPYARQIGLKSFWSKHVAVVAFSPHIDISLIAVLSDERILVVDTVDTRTDLKLRVVGVYLPPNPTSNSQWDVLDSLVLPKYTVVIGDFNTWMDSFRDTFPTRTKIHSRSTRMLSFMTEKGLVFTLDDEAEGPATLTQWEFGLRGELVNGSRLDFILVTGLLEEITSRSRTSVSPISNHMQVDVVICKKKPQPREWSIRLTTLRDPEWRLQLSIILTQLIKVLDLCPHMNPAQRWEEIKEVIKKESKKYEKEKIKNIFKEKSRLEKEMKEIIDNRHKVLEKMWFEEYSKTHNKIRKEQRKEDARTRTNATYRFQCSMGTFSRKALQHLKVQRSRTAMTEVKRDNRTMATEGEEFRKKVELFYTSLYTPAQVDMAAAEELRAIASPSLARCSTEVQADLVRTITLKKAPKGKAPGPDNLLVEVYRLLQAPLGPEIT</sequence>
<keyword evidence="2" id="KW-1185">Reference proteome</keyword>
<proteinExistence type="predicted"/>
<evidence type="ECO:0000313" key="2">
    <source>
        <dbReference type="Proteomes" id="UP001165960"/>
    </source>
</evidence>
<protein>
    <submittedName>
        <fullName evidence="1">Uncharacterized protein</fullName>
    </submittedName>
</protein>
<accession>A0ACC2RFB3</accession>
<dbReference type="EMBL" id="QTSX02007333">
    <property type="protein sequence ID" value="KAJ9048728.1"/>
    <property type="molecule type" value="Genomic_DNA"/>
</dbReference>
<reference evidence="1" key="1">
    <citation type="submission" date="2022-04" db="EMBL/GenBank/DDBJ databases">
        <title>Genome of the entomopathogenic fungus Entomophthora muscae.</title>
        <authorList>
            <person name="Elya C."/>
            <person name="Lovett B.R."/>
            <person name="Lee E."/>
            <person name="Macias A.M."/>
            <person name="Hajek A.E."/>
            <person name="De Bivort B.L."/>
            <person name="Kasson M.T."/>
            <person name="De Fine Licht H.H."/>
            <person name="Stajich J.E."/>
        </authorList>
    </citation>
    <scope>NUCLEOTIDE SEQUENCE</scope>
    <source>
        <strain evidence="1">Berkeley</strain>
    </source>
</reference>
<comment type="caution">
    <text evidence="1">The sequence shown here is derived from an EMBL/GenBank/DDBJ whole genome shotgun (WGS) entry which is preliminary data.</text>
</comment>
<evidence type="ECO:0000313" key="1">
    <source>
        <dbReference type="EMBL" id="KAJ9048728.1"/>
    </source>
</evidence>